<dbReference type="OrthoDB" id="322024at2759"/>
<dbReference type="EMBL" id="CCKQ01001332">
    <property type="protein sequence ID" value="CDW72428.1"/>
    <property type="molecule type" value="Genomic_DNA"/>
</dbReference>
<reference evidence="1 2" key="1">
    <citation type="submission" date="2014-06" db="EMBL/GenBank/DDBJ databases">
        <authorList>
            <person name="Swart Estienne"/>
        </authorList>
    </citation>
    <scope>NUCLEOTIDE SEQUENCE [LARGE SCALE GENOMIC DNA]</scope>
    <source>
        <strain evidence="1 2">130c</strain>
    </source>
</reference>
<name>A0A077ZR85_STYLE</name>
<proteinExistence type="predicted"/>
<dbReference type="AlphaFoldDB" id="A0A077ZR85"/>
<evidence type="ECO:0008006" key="3">
    <source>
        <dbReference type="Google" id="ProtNLM"/>
    </source>
</evidence>
<organism evidence="1 2">
    <name type="scientific">Stylonychia lemnae</name>
    <name type="common">Ciliate</name>
    <dbReference type="NCBI Taxonomy" id="5949"/>
    <lineage>
        <taxon>Eukaryota</taxon>
        <taxon>Sar</taxon>
        <taxon>Alveolata</taxon>
        <taxon>Ciliophora</taxon>
        <taxon>Intramacronucleata</taxon>
        <taxon>Spirotrichea</taxon>
        <taxon>Stichotrichia</taxon>
        <taxon>Sporadotrichida</taxon>
        <taxon>Oxytrichidae</taxon>
        <taxon>Stylonychinae</taxon>
        <taxon>Stylonychia</taxon>
    </lineage>
</organism>
<gene>
    <name evidence="1" type="primary">Contig4459.g4756</name>
    <name evidence="1" type="ORF">STYLEM_1388</name>
</gene>
<protein>
    <recommendedName>
        <fullName evidence="3">Adhesin domain-containing protein</fullName>
    </recommendedName>
</protein>
<dbReference type="InParanoid" id="A0A077ZR85"/>
<evidence type="ECO:0000313" key="1">
    <source>
        <dbReference type="EMBL" id="CDW72428.1"/>
    </source>
</evidence>
<evidence type="ECO:0000313" key="2">
    <source>
        <dbReference type="Proteomes" id="UP000039865"/>
    </source>
</evidence>
<accession>A0A077ZR85</accession>
<dbReference type="Proteomes" id="UP000039865">
    <property type="component" value="Unassembled WGS sequence"/>
</dbReference>
<keyword evidence="2" id="KW-1185">Reference proteome</keyword>
<sequence length="442" mass="50667">MKTFLQRTQKNSSALRVITTRNITTQNKALVFSRLCENGQGNLFKFHQDEKLLSDQLNFHYSTFWNDFSHFSLYKTSSDLVDSDDTPINYSDLSKNNEENFAFADRNKYVNVDHSDFNLRVDNQGDDSELICENFEIFKQQDKDKANYFDLYAHIPQDFNLDVHVNGDITGVNMKDTKLIAKKVHLETTGSNTQIQTRRLRNDECKLKTNDGNILVGSYIETGVLNLETNSGNVLINKKLGINQRGTLKTQNGLIQIGSVFSNMAHLPEALYLSTSIDKILGQFRSNNHYYNEGLNIFGNNQIYIENMQGVVNLTQKSQSRIQLNAVENGKFQIHAPETQVILHLRSLHDISYVMCKSLELLLPDDLENCNIYDARQNKFIHSINNSNEGVFPTLAVDAPTLIVDALDKVDVKIMSRFEILKKQLMEKMELKKAESRRFKNL</sequence>